<reference evidence="2 3" key="1">
    <citation type="journal article" date="2015" name="Nature">
        <title>rRNA introns, odd ribosomes, and small enigmatic genomes across a large radiation of phyla.</title>
        <authorList>
            <person name="Brown C.T."/>
            <person name="Hug L.A."/>
            <person name="Thomas B.C."/>
            <person name="Sharon I."/>
            <person name="Castelle C.J."/>
            <person name="Singh A."/>
            <person name="Wilkins M.J."/>
            <person name="Williams K.H."/>
            <person name="Banfield J.F."/>
        </authorList>
    </citation>
    <scope>NUCLEOTIDE SEQUENCE [LARGE SCALE GENOMIC DNA]</scope>
</reference>
<dbReference type="AlphaFoldDB" id="A0A0G1QCQ1"/>
<comment type="caution">
    <text evidence="2">The sequence shown here is derived from an EMBL/GenBank/DDBJ whole genome shotgun (WGS) entry which is preliminary data.</text>
</comment>
<proteinExistence type="predicted"/>
<dbReference type="InterPro" id="IPR002716">
    <property type="entry name" value="PIN_dom"/>
</dbReference>
<gene>
    <name evidence="2" type="ORF">UX10_C0033G0001</name>
</gene>
<evidence type="ECO:0000313" key="3">
    <source>
        <dbReference type="Proteomes" id="UP000033999"/>
    </source>
</evidence>
<evidence type="ECO:0000259" key="1">
    <source>
        <dbReference type="Pfam" id="PF01850"/>
    </source>
</evidence>
<evidence type="ECO:0000313" key="2">
    <source>
        <dbReference type="EMBL" id="KKU06435.1"/>
    </source>
</evidence>
<dbReference type="InterPro" id="IPR029060">
    <property type="entry name" value="PIN-like_dom_sf"/>
</dbReference>
<dbReference type="Pfam" id="PF01850">
    <property type="entry name" value="PIN"/>
    <property type="match status" value="1"/>
</dbReference>
<dbReference type="EMBL" id="LCKX01000033">
    <property type="protein sequence ID" value="KKU06435.1"/>
    <property type="molecule type" value="Genomic_DNA"/>
</dbReference>
<organism evidence="2 3">
    <name type="scientific">Candidatus Magasanikbacteria bacterium GW2011_GWA2_45_39</name>
    <dbReference type="NCBI Taxonomy" id="1619041"/>
    <lineage>
        <taxon>Bacteria</taxon>
        <taxon>Candidatus Magasanikiibacteriota</taxon>
    </lineage>
</organism>
<dbReference type="Gene3D" id="3.40.50.1010">
    <property type="entry name" value="5'-nuclease"/>
    <property type="match status" value="1"/>
</dbReference>
<sequence>MRLQLDTNALLRYTTNDIPKEADMVEVLIKKAKEGTVSLYICEPIFIETAVMLKQYFKFPKGKIVSILSFLINSPELHIENRQGLLRALGVYAEYSVDFVDCVLLVRTQMQNQQIFTFDVRLSLLASSQEKAN</sequence>
<dbReference type="SUPFAM" id="SSF88723">
    <property type="entry name" value="PIN domain-like"/>
    <property type="match status" value="1"/>
</dbReference>
<dbReference type="Proteomes" id="UP000033999">
    <property type="component" value="Unassembled WGS sequence"/>
</dbReference>
<protein>
    <submittedName>
        <fullName evidence="2">PilT protein domain protein</fullName>
    </submittedName>
</protein>
<feature type="domain" description="PIN" evidence="1">
    <location>
        <begin position="5"/>
        <end position="123"/>
    </location>
</feature>
<name>A0A0G1QCQ1_9BACT</name>
<accession>A0A0G1QCQ1</accession>